<protein>
    <submittedName>
        <fullName evidence="1">Uncharacterized protein</fullName>
    </submittedName>
</protein>
<organism evidence="1 2">
    <name type="scientific">Desulforamulus reducens (strain ATCC BAA-1160 / DSM 100696 / MI-1)</name>
    <name type="common">Desulfotomaculum reducens</name>
    <dbReference type="NCBI Taxonomy" id="349161"/>
    <lineage>
        <taxon>Bacteria</taxon>
        <taxon>Bacillati</taxon>
        <taxon>Bacillota</taxon>
        <taxon>Clostridia</taxon>
        <taxon>Eubacteriales</taxon>
        <taxon>Peptococcaceae</taxon>
        <taxon>Desulforamulus</taxon>
    </lineage>
</organism>
<dbReference type="STRING" id="349161.Dred_0475"/>
<gene>
    <name evidence="1" type="ordered locus">Dred_0475</name>
</gene>
<name>A4J1R8_DESRM</name>
<dbReference type="EMBL" id="CP000612">
    <property type="protein sequence ID" value="ABO49021.1"/>
    <property type="molecule type" value="Genomic_DNA"/>
</dbReference>
<proteinExistence type="predicted"/>
<sequence>MKNSVFIIFKPRQLLRLLLVLACLFTIVNVIWETLRPPQVVPLPHSEPPEIARGEFLSWEEVDHIFYRYANATVIDIDTGLSFQVQRRGGTYHADVQPLTAKDTAIMKVIYNGKWSWQRKAIVVELGNRRIAASMNGMPHGYGAIRGNNFPGHFCIHFRDSKVHQSGKENLAHQMMVWKAAGRFKQMITAMSSEEVIDVLINAIDQQDVKLALKTLHLPGEMDQEQLEAVILQIEQIKVQRIRSEGGNPENFWVYLTIRYQESNNDLEKKVELQVVDEGENGYRVLSKGLEQLLNRRTYAEITDTRIFEDYDRCD</sequence>
<dbReference type="OrthoDB" id="529831at2"/>
<dbReference type="eggNOG" id="COG1388">
    <property type="taxonomic scope" value="Bacteria"/>
</dbReference>
<dbReference type="Proteomes" id="UP000001556">
    <property type="component" value="Chromosome"/>
</dbReference>
<dbReference type="KEGG" id="drm:Dred_0475"/>
<dbReference type="HOGENOM" id="CLU_076552_0_0_9"/>
<dbReference type="RefSeq" id="WP_011876858.1">
    <property type="nucleotide sequence ID" value="NC_009253.1"/>
</dbReference>
<keyword evidence="2" id="KW-1185">Reference proteome</keyword>
<dbReference type="AlphaFoldDB" id="A4J1R8"/>
<accession>A4J1R8</accession>
<evidence type="ECO:0000313" key="1">
    <source>
        <dbReference type="EMBL" id="ABO49021.1"/>
    </source>
</evidence>
<reference evidence="1 2" key="1">
    <citation type="submission" date="2007-03" db="EMBL/GenBank/DDBJ databases">
        <title>Complete sequence of Desulfotomaculum reducens MI-1.</title>
        <authorList>
            <consortium name="US DOE Joint Genome Institute"/>
            <person name="Copeland A."/>
            <person name="Lucas S."/>
            <person name="Lapidus A."/>
            <person name="Barry K."/>
            <person name="Detter J.C."/>
            <person name="Glavina del Rio T."/>
            <person name="Hammon N."/>
            <person name="Israni S."/>
            <person name="Dalin E."/>
            <person name="Tice H."/>
            <person name="Pitluck S."/>
            <person name="Sims D."/>
            <person name="Brettin T."/>
            <person name="Bruce D."/>
            <person name="Han C."/>
            <person name="Tapia R."/>
            <person name="Schmutz J."/>
            <person name="Larimer F."/>
            <person name="Land M."/>
            <person name="Hauser L."/>
            <person name="Kyrpides N."/>
            <person name="Kim E."/>
            <person name="Tebo B.M."/>
            <person name="Richardson P."/>
        </authorList>
    </citation>
    <scope>NUCLEOTIDE SEQUENCE [LARGE SCALE GENOMIC DNA]</scope>
    <source>
        <strain evidence="1 2">MI-1</strain>
    </source>
</reference>
<evidence type="ECO:0000313" key="2">
    <source>
        <dbReference type="Proteomes" id="UP000001556"/>
    </source>
</evidence>